<dbReference type="CDD" id="cd01647">
    <property type="entry name" value="RT_LTR"/>
    <property type="match status" value="1"/>
</dbReference>
<dbReference type="PANTHER" id="PTHR37984:SF5">
    <property type="entry name" value="PROTEIN NYNRIN-LIKE"/>
    <property type="match status" value="1"/>
</dbReference>
<dbReference type="Pfam" id="PF00078">
    <property type="entry name" value="RVT_1"/>
    <property type="match status" value="1"/>
</dbReference>
<keyword evidence="5" id="KW-0511">Multifunctional enzyme</keyword>
<dbReference type="Pfam" id="PF19259">
    <property type="entry name" value="Ty3_capsid"/>
    <property type="match status" value="1"/>
</dbReference>
<protein>
    <recommendedName>
        <fullName evidence="6">Reverse transcriptase domain-containing protein</fullName>
    </recommendedName>
</protein>
<evidence type="ECO:0000313" key="7">
    <source>
        <dbReference type="Proteomes" id="UP001652660"/>
    </source>
</evidence>
<gene>
    <name evidence="8" type="primary">LOC140013777</name>
</gene>
<dbReference type="PANTHER" id="PTHR37984">
    <property type="entry name" value="PROTEIN CBG26694"/>
    <property type="match status" value="1"/>
</dbReference>
<dbReference type="CDD" id="cd00303">
    <property type="entry name" value="retropepsin_like"/>
    <property type="match status" value="1"/>
</dbReference>
<evidence type="ECO:0000313" key="8">
    <source>
        <dbReference type="RefSeq" id="XP_071919989.1"/>
    </source>
</evidence>
<dbReference type="Gene3D" id="3.10.20.370">
    <property type="match status" value="1"/>
</dbReference>
<evidence type="ECO:0000256" key="2">
    <source>
        <dbReference type="ARBA" id="ARBA00022695"/>
    </source>
</evidence>
<evidence type="ECO:0000256" key="3">
    <source>
        <dbReference type="ARBA" id="ARBA00022722"/>
    </source>
</evidence>
<dbReference type="Gene3D" id="3.30.70.270">
    <property type="match status" value="2"/>
</dbReference>
<dbReference type="SUPFAM" id="SSF50630">
    <property type="entry name" value="Acid proteases"/>
    <property type="match status" value="1"/>
</dbReference>
<keyword evidence="1" id="KW-0808">Transferase</keyword>
<proteinExistence type="predicted"/>
<dbReference type="CDD" id="cd09274">
    <property type="entry name" value="RNase_HI_RT_Ty3"/>
    <property type="match status" value="1"/>
</dbReference>
<dbReference type="Gene3D" id="2.40.70.10">
    <property type="entry name" value="Acid Proteases"/>
    <property type="match status" value="1"/>
</dbReference>
<dbReference type="GeneID" id="140013777"/>
<dbReference type="Pfam" id="PF08284">
    <property type="entry name" value="RVP_2"/>
    <property type="match status" value="1"/>
</dbReference>
<feature type="domain" description="Reverse transcriptase" evidence="6">
    <location>
        <begin position="625"/>
        <end position="804"/>
    </location>
</feature>
<keyword evidence="2" id="KW-0548">Nucleotidyltransferase</keyword>
<dbReference type="SUPFAM" id="SSF56672">
    <property type="entry name" value="DNA/RNA polymerases"/>
    <property type="match status" value="1"/>
</dbReference>
<keyword evidence="4" id="KW-0255">Endonuclease</keyword>
<keyword evidence="3" id="KW-0540">Nuclease</keyword>
<dbReference type="InterPro" id="IPR000477">
    <property type="entry name" value="RT_dom"/>
</dbReference>
<accession>A0ABM4VKD3</accession>
<dbReference type="InterPro" id="IPR043502">
    <property type="entry name" value="DNA/RNA_pol_sf"/>
</dbReference>
<keyword evidence="7" id="KW-1185">Reference proteome</keyword>
<dbReference type="RefSeq" id="XP_071919989.1">
    <property type="nucleotide sequence ID" value="XM_072063888.1"/>
</dbReference>
<dbReference type="PROSITE" id="PS50878">
    <property type="entry name" value="RT_POL"/>
    <property type="match status" value="1"/>
</dbReference>
<keyword evidence="4" id="KW-0378">Hydrolase</keyword>
<evidence type="ECO:0000259" key="6">
    <source>
        <dbReference type="PROSITE" id="PS50878"/>
    </source>
</evidence>
<dbReference type="InterPro" id="IPR021109">
    <property type="entry name" value="Peptidase_aspartic_dom_sf"/>
</dbReference>
<evidence type="ECO:0000256" key="1">
    <source>
        <dbReference type="ARBA" id="ARBA00022679"/>
    </source>
</evidence>
<evidence type="ECO:0000256" key="4">
    <source>
        <dbReference type="ARBA" id="ARBA00022759"/>
    </source>
</evidence>
<dbReference type="InterPro" id="IPR043128">
    <property type="entry name" value="Rev_trsase/Diguanyl_cyclase"/>
</dbReference>
<dbReference type="Gene3D" id="3.10.10.10">
    <property type="entry name" value="HIV Type 1 Reverse Transcriptase, subunit A, domain 1"/>
    <property type="match status" value="1"/>
</dbReference>
<dbReference type="Pfam" id="PF17919">
    <property type="entry name" value="RT_RNaseH_2"/>
    <property type="match status" value="1"/>
</dbReference>
<dbReference type="Proteomes" id="UP001652660">
    <property type="component" value="Chromosome 8c"/>
</dbReference>
<sequence length="1086" mass="123578">MAEGTRMKSFEEQLRKQEARIQTILDSTATLEEKVGDTFQDMKALLEANRLEMKTFMTEMTNQFSTFVRGVHGDRGILGSPNHNQGTQAGRMMDGGTGGGAMMRNHYTVAVPKLEFPQFKGNNPREWIRKCEKVFHLCRIPEENQVDMAELYLEGRADLWYQNFKRSRGGVAWSEFKEEICSRFKELGEDDVIEEFNKLQQTSSVLAYQEKFEELRALVLAKVPNLSESYYVSCFLSGLKNEVKTAVKMHKPDSLKLAFEKARWQEHLLEALSKNNRVPYRSPLPSSLNGGYIGANGNRRMQPNNIEETKKRNDSQPVFKKISPSEFQYRKDHHLCFKCGEKFSPGHTCKNKELHMLLVDEEESDKEEEEEVIEYRGTKADQAVVLALHSVSGELSSSTIKMHGIYGEHQLSILVDGGSTNCFIRPAIAQLYPEKVRKLKPFKVKIADGKVLRCDQWIPQMKWEIQGHQFEHDVYVLNLEPYDMIIGVDWMKKYSPLTFDFKALQITFDNQGEQVLLKGDSETAQVKLRKGEAAGKVIRHKIRKALQQSCMVKVHNGQVTSVPNSLTDLLAEYEDIFSDPKTLPPSRAHDHEIPLKADARPFKIAPYRYPHSQKTEIERQIKEMLTSGVIQNSHSPFASPALLVKKKDGSWRLCIDYRQLNSLTIKDKFPIPIIDDLLDELHGAKIFSKIDLRSGYHQIRMAPDDIPKTAFRTHSGLYEFLVMPFGLTNAPATFQALMNSVFEPYIRKFVLVFFDDILIYSPDLSTHLHHLSLVLNTLRTHSLYAKLSKCTFGQNQVEYLGHIVTEAGVSADPAKVEAMLSWPAPTNVKALRGFLGLTGYYRRFVKGYGVIARPLTELLKKGQFSWSTEADQAFQKLKEAMSTTPVLTLPDFTKPFVLETDASQAAIGAVLMQQGRAIAYMSQVLGQKNRTLSIYEKELLSLITAVQKWKHYLLGGHFVIKTDHKSLKYLLDQKITTPLQQKWLAKLMGMDYEIQYKRGRENVVADALSRKAEVVEGGEENVMVEVHAVSAVAPQWLSLVVDSYVGDDSTKELVVALTTGTNSHPEYTYQKGVIRHKDRIFGRIRI</sequence>
<name>A0ABM4VKD3_COFAR</name>
<organism evidence="7 8">
    <name type="scientific">Coffea arabica</name>
    <name type="common">Arabian coffee</name>
    <dbReference type="NCBI Taxonomy" id="13443"/>
    <lineage>
        <taxon>Eukaryota</taxon>
        <taxon>Viridiplantae</taxon>
        <taxon>Streptophyta</taxon>
        <taxon>Embryophyta</taxon>
        <taxon>Tracheophyta</taxon>
        <taxon>Spermatophyta</taxon>
        <taxon>Magnoliopsida</taxon>
        <taxon>eudicotyledons</taxon>
        <taxon>Gunneridae</taxon>
        <taxon>Pentapetalae</taxon>
        <taxon>asterids</taxon>
        <taxon>lamiids</taxon>
        <taxon>Gentianales</taxon>
        <taxon>Rubiaceae</taxon>
        <taxon>Ixoroideae</taxon>
        <taxon>Gardenieae complex</taxon>
        <taxon>Bertiereae - Coffeeae clade</taxon>
        <taxon>Coffeeae</taxon>
        <taxon>Coffea</taxon>
    </lineage>
</organism>
<dbReference type="InterPro" id="IPR041577">
    <property type="entry name" value="RT_RNaseH_2"/>
</dbReference>
<reference evidence="8" key="1">
    <citation type="submission" date="2025-08" db="UniProtKB">
        <authorList>
            <consortium name="RefSeq"/>
        </authorList>
    </citation>
    <scope>IDENTIFICATION</scope>
    <source>
        <tissue evidence="8">Leaves</tissue>
    </source>
</reference>
<dbReference type="InterPro" id="IPR045358">
    <property type="entry name" value="Ty3_capsid"/>
</dbReference>
<dbReference type="InterPro" id="IPR050951">
    <property type="entry name" value="Retrovirus_Pol_polyprotein"/>
</dbReference>
<evidence type="ECO:0000256" key="5">
    <source>
        <dbReference type="ARBA" id="ARBA00023268"/>
    </source>
</evidence>